<protein>
    <submittedName>
        <fullName evidence="1">Uncharacterized protein</fullName>
    </submittedName>
</protein>
<accession>A0A1E5QL34</accession>
<dbReference type="RefSeq" id="WP_069967003.1">
    <property type="nucleotide sequence ID" value="NZ_CM124774.1"/>
</dbReference>
<proteinExistence type="predicted"/>
<sequence length="83" mass="9162">MNSIKLRLLGGGRLGYRQLIRFSTVELANGTLIVDCPLRDDAIALHQQFAEDLSQIASRLKVIQAIEIRGNGETLYSAIQLHG</sequence>
<dbReference type="AlphaFoldDB" id="A0A1E5QL34"/>
<comment type="caution">
    <text evidence="1">The sequence shown here is derived from an EMBL/GenBank/DDBJ whole genome shotgun (WGS) entry which is preliminary data.</text>
</comment>
<evidence type="ECO:0000313" key="1">
    <source>
        <dbReference type="EMBL" id="OEJ75399.1"/>
    </source>
</evidence>
<organism evidence="1">
    <name type="scientific">Desertifilum tharense IPPAS B-1220</name>
    <dbReference type="NCBI Taxonomy" id="1781255"/>
    <lineage>
        <taxon>Bacteria</taxon>
        <taxon>Bacillati</taxon>
        <taxon>Cyanobacteriota</taxon>
        <taxon>Cyanophyceae</taxon>
        <taxon>Desertifilales</taxon>
        <taxon>Desertifilaceae</taxon>
        <taxon>Desertifilum</taxon>
    </lineage>
</organism>
<reference evidence="1" key="1">
    <citation type="submission" date="2016-09" db="EMBL/GenBank/DDBJ databases">
        <title>Draft genome of thermotolerant cyanobacterium Desertifilum sp. strain IPPAS B-1220.</title>
        <authorList>
            <person name="Sinetova M.A."/>
            <person name="Bolakhan K."/>
            <person name="Zayadan B.K."/>
            <person name="Mironov K.S."/>
            <person name="Ustinova V."/>
            <person name="Kupriyanova E.V."/>
            <person name="Sidorov R.A."/>
            <person name="Skrypnik A.N."/>
            <person name="Gogoleva N.E."/>
            <person name="Gogolev Y.V."/>
            <person name="Los D.A."/>
        </authorList>
    </citation>
    <scope>NUCLEOTIDE SEQUENCE [LARGE SCALE GENOMIC DNA]</scope>
    <source>
        <strain evidence="1">IPPAS B-1220</strain>
    </source>
</reference>
<dbReference type="EMBL" id="MJGC01000051">
    <property type="protein sequence ID" value="OEJ75399.1"/>
    <property type="molecule type" value="Genomic_DNA"/>
</dbReference>
<gene>
    <name evidence="1" type="ORF">BH720_09800</name>
</gene>
<name>A0A1E5QL34_9CYAN</name>